<sequence length="93" mass="10338">MLRALAESAPPIKYKRFFISQGQGGWTMRQTEAPSALADANHRHRNRTMRRKKFSAGAIVTAASDSAQPNVTIAKILKILTYNAPCDEPNRLL</sequence>
<comment type="caution">
    <text evidence="1">The sequence shown here is derived from an EMBL/GenBank/DDBJ whole genome shotgun (WGS) entry which is preliminary data.</text>
</comment>
<dbReference type="EMBL" id="JACIJH010000001">
    <property type="protein sequence ID" value="MBB5705329.1"/>
    <property type="molecule type" value="Genomic_DNA"/>
</dbReference>
<dbReference type="Proteomes" id="UP000537161">
    <property type="component" value="Unassembled WGS sequence"/>
</dbReference>
<evidence type="ECO:0000313" key="1">
    <source>
        <dbReference type="EMBL" id="MBB5705329.1"/>
    </source>
</evidence>
<accession>A0A7W9EPD3</accession>
<proteinExistence type="predicted"/>
<name>A0A7W9EPD3_9SPHN</name>
<dbReference type="RefSeq" id="WP_184095224.1">
    <property type="nucleotide sequence ID" value="NZ_JACIJH010000001.1"/>
</dbReference>
<gene>
    <name evidence="1" type="ORF">FHR21_000654</name>
</gene>
<evidence type="ECO:0000313" key="2">
    <source>
        <dbReference type="Proteomes" id="UP000537161"/>
    </source>
</evidence>
<keyword evidence="2" id="KW-1185">Reference proteome</keyword>
<reference evidence="1 2" key="1">
    <citation type="submission" date="2020-08" db="EMBL/GenBank/DDBJ databases">
        <title>Genomic Encyclopedia of Type Strains, Phase IV (KMG-IV): sequencing the most valuable type-strain genomes for metagenomic binning, comparative biology and taxonomic classification.</title>
        <authorList>
            <person name="Goeker M."/>
        </authorList>
    </citation>
    <scope>NUCLEOTIDE SEQUENCE [LARGE SCALE GENOMIC DNA]</scope>
    <source>
        <strain evidence="1 2">DSM 27163</strain>
    </source>
</reference>
<organism evidence="1 2">
    <name type="scientific">Sphingopyxis panaciterrulae</name>
    <dbReference type="NCBI Taxonomy" id="462372"/>
    <lineage>
        <taxon>Bacteria</taxon>
        <taxon>Pseudomonadati</taxon>
        <taxon>Pseudomonadota</taxon>
        <taxon>Alphaproteobacteria</taxon>
        <taxon>Sphingomonadales</taxon>
        <taxon>Sphingomonadaceae</taxon>
        <taxon>Sphingopyxis</taxon>
    </lineage>
</organism>
<protein>
    <submittedName>
        <fullName evidence="1">Uncharacterized protein</fullName>
    </submittedName>
</protein>
<dbReference type="AlphaFoldDB" id="A0A7W9EPD3"/>